<accession>A0ABW0ZPS8</accession>
<reference evidence="2" key="1">
    <citation type="journal article" date="2019" name="Int. J. Syst. Evol. Microbiol.">
        <title>The Global Catalogue of Microorganisms (GCM) 10K type strain sequencing project: providing services to taxonomists for standard genome sequencing and annotation.</title>
        <authorList>
            <consortium name="The Broad Institute Genomics Platform"/>
            <consortium name="The Broad Institute Genome Sequencing Center for Infectious Disease"/>
            <person name="Wu L."/>
            <person name="Ma J."/>
        </authorList>
    </citation>
    <scope>NUCLEOTIDE SEQUENCE [LARGE SCALE GENOMIC DNA]</scope>
    <source>
        <strain evidence="2">YIM 94188</strain>
    </source>
</reference>
<protein>
    <submittedName>
        <fullName evidence="1">Uncharacterized protein</fullName>
    </submittedName>
</protein>
<organism evidence="1 2">
    <name type="scientific">Nocardioides vastitatis</name>
    <dbReference type="NCBI Taxonomy" id="2568655"/>
    <lineage>
        <taxon>Bacteria</taxon>
        <taxon>Bacillati</taxon>
        <taxon>Actinomycetota</taxon>
        <taxon>Actinomycetes</taxon>
        <taxon>Propionibacteriales</taxon>
        <taxon>Nocardioidaceae</taxon>
        <taxon>Nocardioides</taxon>
    </lineage>
</organism>
<evidence type="ECO:0000313" key="2">
    <source>
        <dbReference type="Proteomes" id="UP001596072"/>
    </source>
</evidence>
<comment type="caution">
    <text evidence="1">The sequence shown here is derived from an EMBL/GenBank/DDBJ whole genome shotgun (WGS) entry which is preliminary data.</text>
</comment>
<dbReference type="Proteomes" id="UP001596072">
    <property type="component" value="Unassembled WGS sequence"/>
</dbReference>
<proteinExistence type="predicted"/>
<name>A0ABW0ZPS8_9ACTN</name>
<dbReference type="EMBL" id="JBHSNS010000018">
    <property type="protein sequence ID" value="MFC5731584.1"/>
    <property type="molecule type" value="Genomic_DNA"/>
</dbReference>
<keyword evidence="2" id="KW-1185">Reference proteome</keyword>
<sequence>MRLNAYTGRPRLAILVCSGRRLGPGSWSRRTVWYAEPTQR</sequence>
<evidence type="ECO:0000313" key="1">
    <source>
        <dbReference type="EMBL" id="MFC5731584.1"/>
    </source>
</evidence>
<gene>
    <name evidence="1" type="ORF">ACFPQB_21920</name>
</gene>